<dbReference type="Pfam" id="PF01565">
    <property type="entry name" value="FAD_binding_4"/>
    <property type="match status" value="1"/>
</dbReference>
<dbReference type="Pfam" id="PF08031">
    <property type="entry name" value="BBE"/>
    <property type="match status" value="1"/>
</dbReference>
<dbReference type="GO" id="GO:0016491">
    <property type="term" value="F:oxidoreductase activity"/>
    <property type="evidence" value="ECO:0007669"/>
    <property type="project" value="UniProtKB-KW"/>
</dbReference>
<evidence type="ECO:0000259" key="6">
    <source>
        <dbReference type="PROSITE" id="PS51387"/>
    </source>
</evidence>
<dbReference type="PROSITE" id="PS51387">
    <property type="entry name" value="FAD_PCMH"/>
    <property type="match status" value="1"/>
</dbReference>
<dbReference type="RefSeq" id="WP_167022865.1">
    <property type="nucleotide sequence ID" value="NZ_CP050177.1"/>
</dbReference>
<evidence type="ECO:0000256" key="2">
    <source>
        <dbReference type="ARBA" id="ARBA00005466"/>
    </source>
</evidence>
<comment type="cofactor">
    <cofactor evidence="1">
        <name>FAD</name>
        <dbReference type="ChEBI" id="CHEBI:57692"/>
    </cofactor>
</comment>
<evidence type="ECO:0000313" key="7">
    <source>
        <dbReference type="EMBL" id="QIQ01243.1"/>
    </source>
</evidence>
<proteinExistence type="inferred from homology"/>
<dbReference type="InterPro" id="IPR016169">
    <property type="entry name" value="FAD-bd_PCMH_sub2"/>
</dbReference>
<keyword evidence="3" id="KW-0285">Flavoprotein</keyword>
<dbReference type="SUPFAM" id="SSF56176">
    <property type="entry name" value="FAD-binding/transporter-associated domain-like"/>
    <property type="match status" value="1"/>
</dbReference>
<evidence type="ECO:0000256" key="1">
    <source>
        <dbReference type="ARBA" id="ARBA00001974"/>
    </source>
</evidence>
<protein>
    <submittedName>
        <fullName evidence="7">FAD-dependent oxidoreductase</fullName>
    </submittedName>
</protein>
<keyword evidence="5" id="KW-0560">Oxidoreductase</keyword>
<dbReference type="KEGG" id="slia:HA039_02070"/>
<dbReference type="InterPro" id="IPR036318">
    <property type="entry name" value="FAD-bd_PCMH-like_sf"/>
</dbReference>
<dbReference type="InterPro" id="IPR012951">
    <property type="entry name" value="BBE"/>
</dbReference>
<dbReference type="GO" id="GO:0071949">
    <property type="term" value="F:FAD binding"/>
    <property type="evidence" value="ECO:0007669"/>
    <property type="project" value="InterPro"/>
</dbReference>
<evidence type="ECO:0000256" key="4">
    <source>
        <dbReference type="ARBA" id="ARBA00022827"/>
    </source>
</evidence>
<keyword evidence="4" id="KW-0274">FAD</keyword>
<accession>A0A6G9GSK3</accession>
<feature type="domain" description="FAD-binding PCMH-type" evidence="6">
    <location>
        <begin position="35"/>
        <end position="205"/>
    </location>
</feature>
<evidence type="ECO:0000256" key="3">
    <source>
        <dbReference type="ARBA" id="ARBA00022630"/>
    </source>
</evidence>
<comment type="similarity">
    <text evidence="2">Belongs to the oxygen-dependent FAD-linked oxidoreductase family.</text>
</comment>
<gene>
    <name evidence="7" type="ORF">HA039_02070</name>
</gene>
<dbReference type="InterPro" id="IPR016167">
    <property type="entry name" value="FAD-bd_PCMH_sub1"/>
</dbReference>
<dbReference type="InterPro" id="IPR006094">
    <property type="entry name" value="Oxid_FAD_bind_N"/>
</dbReference>
<dbReference type="PANTHER" id="PTHR42973:SF39">
    <property type="entry name" value="FAD-BINDING PCMH-TYPE DOMAIN-CONTAINING PROTEIN"/>
    <property type="match status" value="1"/>
</dbReference>
<evidence type="ECO:0000313" key="8">
    <source>
        <dbReference type="Proteomes" id="UP000501179"/>
    </source>
</evidence>
<dbReference type="InterPro" id="IPR050416">
    <property type="entry name" value="FAD-linked_Oxidoreductase"/>
</dbReference>
<dbReference type="Gene3D" id="3.30.465.10">
    <property type="match status" value="1"/>
</dbReference>
<dbReference type="EMBL" id="CP050177">
    <property type="protein sequence ID" value="QIQ01243.1"/>
    <property type="molecule type" value="Genomic_DNA"/>
</dbReference>
<evidence type="ECO:0000256" key="5">
    <source>
        <dbReference type="ARBA" id="ARBA00023002"/>
    </source>
</evidence>
<name>A0A6G9GSK3_9ACTN</name>
<reference evidence="7 8" key="1">
    <citation type="submission" date="2020-03" db="EMBL/GenBank/DDBJ databases">
        <title>A novel species.</title>
        <authorList>
            <person name="Gao J."/>
        </authorList>
    </citation>
    <scope>NUCLEOTIDE SEQUENCE [LARGE SCALE GENOMIC DNA]</scope>
    <source>
        <strain evidence="7 8">QMT-12</strain>
    </source>
</reference>
<organism evidence="7 8">
    <name type="scientific">Streptomyces liangshanensis</name>
    <dbReference type="NCBI Taxonomy" id="2717324"/>
    <lineage>
        <taxon>Bacteria</taxon>
        <taxon>Bacillati</taxon>
        <taxon>Actinomycetota</taxon>
        <taxon>Actinomycetes</taxon>
        <taxon>Kitasatosporales</taxon>
        <taxon>Streptomycetaceae</taxon>
        <taxon>Streptomyces</taxon>
    </lineage>
</organism>
<dbReference type="AlphaFoldDB" id="A0A6G9GSK3"/>
<dbReference type="Proteomes" id="UP000501179">
    <property type="component" value="Chromosome"/>
</dbReference>
<dbReference type="InterPro" id="IPR016166">
    <property type="entry name" value="FAD-bd_PCMH"/>
</dbReference>
<dbReference type="Gene3D" id="3.30.43.10">
    <property type="entry name" value="Uridine Diphospho-n-acetylenolpyruvylglucosamine Reductase, domain 2"/>
    <property type="match status" value="1"/>
</dbReference>
<dbReference type="PANTHER" id="PTHR42973">
    <property type="entry name" value="BINDING OXIDOREDUCTASE, PUTATIVE (AFU_ORTHOLOGUE AFUA_1G17690)-RELATED"/>
    <property type="match status" value="1"/>
</dbReference>
<sequence length="462" mass="47966">MNRDLDTFQRSLDGPVLTPGAPGYEEEVAVYNQSVAHHPALVVGAASPGDVSAAVRYARAQGLAVAVLNTGHGPSLGATDETLLITTRRMTDIVIDAERRTARVQAGVRFGPLVEETARHGLAPLAGSSPGVGVVGYTLGGGASPTLGRLYGWASDHVTAMDVVTADGETHHVSPDSEAELFGALLGGKSNFGVVTAMEFTLFPVARLYAGALFFAGEDARAVLEAYRRFTGSAPDAMSSGLALLNFPPLPSLPPFLQGKLALTVRVSFAGPPDEGERLVAPLRDAAPVLMDTVGEMPFSEFAAISMDPTDPAAAVEHFGLLDEMAPGTVDALLGTVGPGSGSSVNLVDIRHLGGAYAHPPATGNAVGARDAAYAFFGLTVVPPGEAVADHADSGRELVEALAPWLHSGKHPGFVGPADATVDGTRPVYEPGLYARLRALKAAYDPENMLRVNHNIPPEPPR</sequence>
<dbReference type="Gene3D" id="3.40.462.20">
    <property type="match status" value="1"/>
</dbReference>
<keyword evidence="8" id="KW-1185">Reference proteome</keyword>